<reference evidence="6 7" key="1">
    <citation type="journal article" date="2003" name="Science">
        <title>Genome of Geobacter sulfurreducens: metal reduction in subsurface environments.</title>
        <authorList>
            <person name="Methe B.A."/>
            <person name="Nelson K.E."/>
            <person name="Eisen J.A."/>
            <person name="Paulsen I.T."/>
            <person name="Nelson W."/>
            <person name="Heidelberg J.F."/>
            <person name="Wu D."/>
            <person name="Wu M."/>
            <person name="Ward N."/>
            <person name="Beanan M.J."/>
            <person name="Dodson R.J."/>
            <person name="Madupu R."/>
            <person name="Brinkac L.M."/>
            <person name="Daugherty S.C."/>
            <person name="DeBoy R.T."/>
            <person name="Durkin A.S."/>
            <person name="Gwinn M."/>
            <person name="Kolonay J.F."/>
            <person name="Sullivan S.A."/>
            <person name="Haft D.H."/>
            <person name="Selengut J."/>
            <person name="Davidsen T.M."/>
            <person name="Zafar N."/>
            <person name="White O."/>
            <person name="Tran B."/>
            <person name="Romero C."/>
            <person name="Forberger H.A."/>
            <person name="Weidman J."/>
            <person name="Khouri H."/>
            <person name="Feldblyum T.V."/>
            <person name="Utterback T.R."/>
            <person name="Van Aken S.E."/>
            <person name="Lovley D.R."/>
            <person name="Fraser C.M."/>
        </authorList>
    </citation>
    <scope>NUCLEOTIDE SEQUENCE [LARGE SCALE GENOMIC DNA]</scope>
    <source>
        <strain evidence="7">ATCC 51573 / DSM 12127 / PCA</strain>
    </source>
</reference>
<dbReference type="InParanoid" id="Q749X7"/>
<dbReference type="InterPro" id="IPR056413">
    <property type="entry name" value="TPR_CcmH_CycH"/>
</dbReference>
<accession>Q749X7</accession>
<keyword evidence="3" id="KW-0793">Thylakoid</keyword>
<keyword evidence="2 4" id="KW-0802">TPR repeat</keyword>
<dbReference type="PATRIC" id="fig|243231.5.peg.2645"/>
<dbReference type="EnsemblBacteria" id="AAR35987">
    <property type="protein sequence ID" value="AAR35987"/>
    <property type="gene ID" value="GSU2615"/>
</dbReference>
<dbReference type="InterPro" id="IPR011990">
    <property type="entry name" value="TPR-like_helical_dom_sf"/>
</dbReference>
<keyword evidence="1" id="KW-0677">Repeat</keyword>
<proteinExistence type="predicted"/>
<dbReference type="Proteomes" id="UP000000577">
    <property type="component" value="Chromosome"/>
</dbReference>
<evidence type="ECO:0000313" key="6">
    <source>
        <dbReference type="EMBL" id="AAR35987.1"/>
    </source>
</evidence>
<dbReference type="SMART" id="SM00028">
    <property type="entry name" value="TPR"/>
    <property type="match status" value="3"/>
</dbReference>
<dbReference type="PANTHER" id="PTHR44943">
    <property type="entry name" value="CELLULOSE SYNTHASE OPERON PROTEIN C"/>
    <property type="match status" value="1"/>
</dbReference>
<organism evidence="6 7">
    <name type="scientific">Geobacter sulfurreducens (strain ATCC 51573 / DSM 12127 / PCA)</name>
    <dbReference type="NCBI Taxonomy" id="243231"/>
    <lineage>
        <taxon>Bacteria</taxon>
        <taxon>Pseudomonadati</taxon>
        <taxon>Thermodesulfobacteriota</taxon>
        <taxon>Desulfuromonadia</taxon>
        <taxon>Geobacterales</taxon>
        <taxon>Geobacteraceae</taxon>
        <taxon>Geobacter</taxon>
    </lineage>
</organism>
<evidence type="ECO:0000259" key="5">
    <source>
        <dbReference type="Pfam" id="PF23914"/>
    </source>
</evidence>
<dbReference type="Pfam" id="PF23914">
    <property type="entry name" value="TPR_CcmH_CycH"/>
    <property type="match status" value="1"/>
</dbReference>
<dbReference type="FunCoup" id="Q749X7">
    <property type="interactions" value="20"/>
</dbReference>
<reference evidence="6 7" key="2">
    <citation type="journal article" date="2012" name="BMC Genomics">
        <title>Comparative genomic analysis of Geobacter sulfurreducens KN400, a strain with enhanced capacity for extracellular electron transfer and electricity production.</title>
        <authorList>
            <person name="Butler J.E."/>
            <person name="Young N.D."/>
            <person name="Aklujkar M."/>
            <person name="Lovley D.R."/>
        </authorList>
    </citation>
    <scope>NUCLEOTIDE SEQUENCE [LARGE SCALE GENOMIC DNA]</scope>
    <source>
        <strain evidence="7">ATCC 51573 / DSM 12127 / PCA</strain>
    </source>
</reference>
<name>Q749X7_GEOSL</name>
<gene>
    <name evidence="6" type="ordered locus">GSU2615</name>
</gene>
<evidence type="ECO:0000256" key="3">
    <source>
        <dbReference type="ARBA" id="ARBA00023078"/>
    </source>
</evidence>
<dbReference type="InterPro" id="IPR019734">
    <property type="entry name" value="TPR_rpt"/>
</dbReference>
<dbReference type="eggNOG" id="COG0457">
    <property type="taxonomic scope" value="Bacteria"/>
</dbReference>
<feature type="repeat" description="TPR" evidence="4">
    <location>
        <begin position="100"/>
        <end position="133"/>
    </location>
</feature>
<evidence type="ECO:0000313" key="7">
    <source>
        <dbReference type="Proteomes" id="UP000000577"/>
    </source>
</evidence>
<dbReference type="STRING" id="243231.GSU2615"/>
<dbReference type="SUPFAM" id="SSF48452">
    <property type="entry name" value="TPR-like"/>
    <property type="match status" value="1"/>
</dbReference>
<keyword evidence="7" id="KW-1185">Reference proteome</keyword>
<feature type="domain" description="Cytochrome c-type biogenesis protein H TPR" evidence="5">
    <location>
        <begin position="60"/>
        <end position="166"/>
    </location>
</feature>
<dbReference type="PROSITE" id="PS50005">
    <property type="entry name" value="TPR"/>
    <property type="match status" value="2"/>
</dbReference>
<evidence type="ECO:0000256" key="4">
    <source>
        <dbReference type="PROSITE-ProRule" id="PRU00339"/>
    </source>
</evidence>
<dbReference type="KEGG" id="gsu:GSU2615"/>
<dbReference type="EMBL" id="AE017180">
    <property type="protein sequence ID" value="AAR35987.1"/>
    <property type="molecule type" value="Genomic_DNA"/>
</dbReference>
<dbReference type="HOGENOM" id="CLU_094894_0_0_7"/>
<evidence type="ECO:0000256" key="1">
    <source>
        <dbReference type="ARBA" id="ARBA00022737"/>
    </source>
</evidence>
<dbReference type="SMR" id="Q749X7"/>
<evidence type="ECO:0000256" key="2">
    <source>
        <dbReference type="ARBA" id="ARBA00022803"/>
    </source>
</evidence>
<dbReference type="RefSeq" id="WP_010943253.1">
    <property type="nucleotide sequence ID" value="NC_002939.5"/>
</dbReference>
<dbReference type="AlphaFoldDB" id="Q749X7"/>
<dbReference type="PANTHER" id="PTHR44943:SF9">
    <property type="entry name" value="TPR-REPEAT-CONTAINING PROTEIN"/>
    <property type="match status" value="1"/>
</dbReference>
<sequence length="196" mass="21500">MNKETLLAAVVALVVGLLGGYLVFSISGSKNPAPAGGMAGGGAPMVNYEERIAQTVKVVAQDPKNLQAWVQLGNDYFDTNQPQKAIEAYGKALELKPNDPNILTDQAIMYRAVGWFDKAVTNLEAAMKVDPKHVQSLFNLGIIYMEDLKQPAKAVEYWKRYLDLDPASPNAQRVRMMMEQAQQVQPSSSAPGPMFR</sequence>
<dbReference type="PROSITE" id="PS50293">
    <property type="entry name" value="TPR_REGION"/>
    <property type="match status" value="1"/>
</dbReference>
<feature type="repeat" description="TPR" evidence="4">
    <location>
        <begin position="66"/>
        <end position="99"/>
    </location>
</feature>
<dbReference type="Gene3D" id="1.25.40.10">
    <property type="entry name" value="Tetratricopeptide repeat domain"/>
    <property type="match status" value="1"/>
</dbReference>
<protein>
    <submittedName>
        <fullName evidence="6">TPR domain protein</fullName>
    </submittedName>
</protein>
<dbReference type="OrthoDB" id="5338908at2"/>
<dbReference type="InterPro" id="IPR051685">
    <property type="entry name" value="Ycf3/AcsC/BcsC/TPR_MFPF"/>
</dbReference>